<dbReference type="Pfam" id="PF01743">
    <property type="entry name" value="PolyA_pol"/>
    <property type="match status" value="1"/>
</dbReference>
<dbReference type="GO" id="GO:0001680">
    <property type="term" value="P:tRNA 3'-terminal CCA addition"/>
    <property type="evidence" value="ECO:0007669"/>
    <property type="project" value="TreeGrafter"/>
</dbReference>
<keyword evidence="3 4" id="KW-0694">RNA-binding</keyword>
<dbReference type="SUPFAM" id="SSF81891">
    <property type="entry name" value="Poly A polymerase C-terminal region-like"/>
    <property type="match status" value="1"/>
</dbReference>
<dbReference type="GO" id="GO:0052927">
    <property type="term" value="F:CC tRNA cytidylyltransferase activity"/>
    <property type="evidence" value="ECO:0007669"/>
    <property type="project" value="TreeGrafter"/>
</dbReference>
<dbReference type="Gene3D" id="1.10.3090.10">
    <property type="entry name" value="cca-adding enzyme, domain 2"/>
    <property type="match status" value="1"/>
</dbReference>
<dbReference type="GO" id="GO:0005739">
    <property type="term" value="C:mitochondrion"/>
    <property type="evidence" value="ECO:0007669"/>
    <property type="project" value="UniProtKB-ARBA"/>
</dbReference>
<name>A0AA41VGK5_PAPNU</name>
<dbReference type="SUPFAM" id="SSF81301">
    <property type="entry name" value="Nucleotidyltransferase"/>
    <property type="match status" value="1"/>
</dbReference>
<dbReference type="PANTHER" id="PTHR13734">
    <property type="entry name" value="TRNA-NUCLEOTIDYLTRANSFERASE"/>
    <property type="match status" value="1"/>
</dbReference>
<dbReference type="Proteomes" id="UP001177140">
    <property type="component" value="Unassembled WGS sequence"/>
</dbReference>
<reference evidence="6" key="1">
    <citation type="submission" date="2022-03" db="EMBL/GenBank/DDBJ databases">
        <title>A functionally conserved STORR gene fusion in Papaver species that diverged 16.8 million years ago.</title>
        <authorList>
            <person name="Catania T."/>
        </authorList>
    </citation>
    <scope>NUCLEOTIDE SEQUENCE</scope>
    <source>
        <strain evidence="6">S-191538</strain>
    </source>
</reference>
<evidence type="ECO:0000256" key="2">
    <source>
        <dbReference type="ARBA" id="ARBA00022679"/>
    </source>
</evidence>
<evidence type="ECO:0000256" key="1">
    <source>
        <dbReference type="ARBA" id="ARBA00007265"/>
    </source>
</evidence>
<dbReference type="GO" id="GO:0052929">
    <property type="term" value="F:ATP:3'-cytidine-cytidine-tRNA adenylyltransferase activity"/>
    <property type="evidence" value="ECO:0007669"/>
    <property type="project" value="TreeGrafter"/>
</dbReference>
<comment type="caution">
    <text evidence="6">The sequence shown here is derived from an EMBL/GenBank/DDBJ whole genome shotgun (WGS) entry which is preliminary data.</text>
</comment>
<sequence length="547" mass="61784">MSSSTLCIQLKDKIDLTDKEKQIFDKLLQVVRHCNLKTKVRVVGGWVRDKLLGKESTDIDIALDDMTGKEFCEKVNEYLAFVGEKKQKIHVIESNNSKHLQAAKMKLMGVQFDFVNLRKETFNENSRIPSVESGSAEQDACRRDLTINSLFYDIQEKIVEDFTGRGIADLKAGRIVTPLPAMDTFKDDPLRVFRAIRFAARFGFVLDEELRVAAASDAVREAIGLKMSRERISDEIKLIMSGNRPVQALTDICSLQLFWVFFALPEPNASDRPRDRRFVASGDAAWNSVASVDAAWNCVASVDAAWNLLELIGFSNFDEKQRRLYLYSALLIPITREIGYCIIPKYLTRPNDEAVMVKWLHRASERFTSLIPELTNTAEAAARDKPDVTVITSSLPVSAGLLLWDIENAGKKKTDTERLSLWRVALMISTLTYPIDFDRSEGSADEHKQIELGMRRTLFTTVESAIVKLGVENVCEMPLAEGKQVMEVLQLKGGGSIVGVWMRKLLECQLADRSRTAEQSLEWMRERVSERPELKHDEKQVSGLLIG</sequence>
<protein>
    <recommendedName>
        <fullName evidence="5">Poly A polymerase head domain-containing protein</fullName>
    </recommendedName>
</protein>
<dbReference type="InterPro" id="IPR043519">
    <property type="entry name" value="NT_sf"/>
</dbReference>
<comment type="similarity">
    <text evidence="1 4">Belongs to the tRNA nucleotidyltransferase/poly(A) polymerase family.</text>
</comment>
<accession>A0AA41VGK5</accession>
<dbReference type="InterPro" id="IPR002646">
    <property type="entry name" value="PolA_pol_head_dom"/>
</dbReference>
<keyword evidence="2 4" id="KW-0808">Transferase</keyword>
<dbReference type="EMBL" id="JAJJMA010217364">
    <property type="protein sequence ID" value="MCL7040871.1"/>
    <property type="molecule type" value="Genomic_DNA"/>
</dbReference>
<proteinExistence type="inferred from homology"/>
<feature type="domain" description="Poly A polymerase head" evidence="5">
    <location>
        <begin position="41"/>
        <end position="175"/>
    </location>
</feature>
<evidence type="ECO:0000259" key="5">
    <source>
        <dbReference type="Pfam" id="PF01743"/>
    </source>
</evidence>
<dbReference type="AlphaFoldDB" id="A0AA41VGK5"/>
<gene>
    <name evidence="6" type="ORF">MKW94_001153</name>
</gene>
<keyword evidence="7" id="KW-1185">Reference proteome</keyword>
<dbReference type="PANTHER" id="PTHR13734:SF5">
    <property type="entry name" value="CCA TRNA NUCLEOTIDYLTRANSFERASE, MITOCHONDRIAL"/>
    <property type="match status" value="1"/>
</dbReference>
<evidence type="ECO:0000256" key="4">
    <source>
        <dbReference type="RuleBase" id="RU003953"/>
    </source>
</evidence>
<organism evidence="6 7">
    <name type="scientific">Papaver nudicaule</name>
    <name type="common">Iceland poppy</name>
    <dbReference type="NCBI Taxonomy" id="74823"/>
    <lineage>
        <taxon>Eukaryota</taxon>
        <taxon>Viridiplantae</taxon>
        <taxon>Streptophyta</taxon>
        <taxon>Embryophyta</taxon>
        <taxon>Tracheophyta</taxon>
        <taxon>Spermatophyta</taxon>
        <taxon>Magnoliopsida</taxon>
        <taxon>Ranunculales</taxon>
        <taxon>Papaveraceae</taxon>
        <taxon>Papaveroideae</taxon>
        <taxon>Papaver</taxon>
    </lineage>
</organism>
<evidence type="ECO:0000256" key="3">
    <source>
        <dbReference type="ARBA" id="ARBA00022884"/>
    </source>
</evidence>
<evidence type="ECO:0000313" key="7">
    <source>
        <dbReference type="Proteomes" id="UP001177140"/>
    </source>
</evidence>
<evidence type="ECO:0000313" key="6">
    <source>
        <dbReference type="EMBL" id="MCL7040871.1"/>
    </source>
</evidence>
<dbReference type="CDD" id="cd05398">
    <property type="entry name" value="NT_ClassII-CCAase"/>
    <property type="match status" value="1"/>
</dbReference>
<dbReference type="Gene3D" id="3.30.460.10">
    <property type="entry name" value="Beta Polymerase, domain 2"/>
    <property type="match status" value="1"/>
</dbReference>
<dbReference type="GO" id="GO:0003723">
    <property type="term" value="F:RNA binding"/>
    <property type="evidence" value="ECO:0007669"/>
    <property type="project" value="UniProtKB-KW"/>
</dbReference>
<dbReference type="FunFam" id="3.30.460.10:FF:000019">
    <property type="entry name" value="tRNA nucleotidyltransferase cca2"/>
    <property type="match status" value="1"/>
</dbReference>